<name>A0A9D1LWM1_9FIRM</name>
<protein>
    <recommendedName>
        <fullName evidence="4">ABC-transporter type IV</fullName>
    </recommendedName>
</protein>
<organism evidence="2 3">
    <name type="scientific">Candidatus Avimonoglobus intestinipullorum</name>
    <dbReference type="NCBI Taxonomy" id="2840699"/>
    <lineage>
        <taxon>Bacteria</taxon>
        <taxon>Bacillati</taxon>
        <taxon>Bacillota</taxon>
        <taxon>Clostridia</taxon>
        <taxon>Eubacteriales</taxon>
        <taxon>Candidatus Avimonoglobus</taxon>
    </lineage>
</organism>
<feature type="transmembrane region" description="Helical" evidence="1">
    <location>
        <begin position="67"/>
        <end position="89"/>
    </location>
</feature>
<evidence type="ECO:0000313" key="3">
    <source>
        <dbReference type="Proteomes" id="UP000824111"/>
    </source>
</evidence>
<accession>A0A9D1LWM1</accession>
<dbReference type="InterPro" id="IPR010540">
    <property type="entry name" value="CmpB_TMEM229"/>
</dbReference>
<evidence type="ECO:0000256" key="1">
    <source>
        <dbReference type="SAM" id="Phobius"/>
    </source>
</evidence>
<keyword evidence="1" id="KW-0472">Membrane</keyword>
<sequence>MLRFCKYLIKYIVLFLIGGVLFNLVEFLWRGYSFFEMTIVGGLCFVLIGGINELFPWDMALTSQMLLSAAAVTGVELVAGLIFNVWLGLGIWDYSDQCYQFMGQVCLLYFNLWFLLSAIGILLDDFIRWKFFGEEKPQYKIF</sequence>
<keyword evidence="1" id="KW-1133">Transmembrane helix</keyword>
<feature type="transmembrane region" description="Helical" evidence="1">
    <location>
        <begin position="7"/>
        <end position="25"/>
    </location>
</feature>
<reference evidence="2" key="1">
    <citation type="submission" date="2020-10" db="EMBL/GenBank/DDBJ databases">
        <authorList>
            <person name="Gilroy R."/>
        </authorList>
    </citation>
    <scope>NUCLEOTIDE SEQUENCE</scope>
    <source>
        <strain evidence="2">ChiSjej4B22-9803</strain>
    </source>
</reference>
<comment type="caution">
    <text evidence="2">The sequence shown here is derived from an EMBL/GenBank/DDBJ whole genome shotgun (WGS) entry which is preliminary data.</text>
</comment>
<gene>
    <name evidence="2" type="ORF">IAB04_08470</name>
</gene>
<proteinExistence type="predicted"/>
<evidence type="ECO:0000313" key="2">
    <source>
        <dbReference type="EMBL" id="HIU49389.1"/>
    </source>
</evidence>
<feature type="transmembrane region" description="Helical" evidence="1">
    <location>
        <begin position="31"/>
        <end position="55"/>
    </location>
</feature>
<dbReference type="AlphaFoldDB" id="A0A9D1LWM1"/>
<dbReference type="Proteomes" id="UP000824111">
    <property type="component" value="Unassembled WGS sequence"/>
</dbReference>
<evidence type="ECO:0008006" key="4">
    <source>
        <dbReference type="Google" id="ProtNLM"/>
    </source>
</evidence>
<feature type="transmembrane region" description="Helical" evidence="1">
    <location>
        <begin position="101"/>
        <end position="123"/>
    </location>
</feature>
<dbReference type="Pfam" id="PF06541">
    <property type="entry name" value="ABC_trans_CmpB"/>
    <property type="match status" value="1"/>
</dbReference>
<reference evidence="2" key="2">
    <citation type="journal article" date="2021" name="PeerJ">
        <title>Extensive microbial diversity within the chicken gut microbiome revealed by metagenomics and culture.</title>
        <authorList>
            <person name="Gilroy R."/>
            <person name="Ravi A."/>
            <person name="Getino M."/>
            <person name="Pursley I."/>
            <person name="Horton D.L."/>
            <person name="Alikhan N.F."/>
            <person name="Baker D."/>
            <person name="Gharbi K."/>
            <person name="Hall N."/>
            <person name="Watson M."/>
            <person name="Adriaenssens E.M."/>
            <person name="Foster-Nyarko E."/>
            <person name="Jarju S."/>
            <person name="Secka A."/>
            <person name="Antonio M."/>
            <person name="Oren A."/>
            <person name="Chaudhuri R.R."/>
            <person name="La Ragione R."/>
            <person name="Hildebrand F."/>
            <person name="Pallen M.J."/>
        </authorList>
    </citation>
    <scope>NUCLEOTIDE SEQUENCE</scope>
    <source>
        <strain evidence="2">ChiSjej4B22-9803</strain>
    </source>
</reference>
<keyword evidence="1" id="KW-0812">Transmembrane</keyword>
<dbReference type="EMBL" id="DVND01000213">
    <property type="protein sequence ID" value="HIU49389.1"/>
    <property type="molecule type" value="Genomic_DNA"/>
</dbReference>